<organism evidence="1 2">
    <name type="scientific">Mycolicibacterium anyangense</name>
    <dbReference type="NCBI Taxonomy" id="1431246"/>
    <lineage>
        <taxon>Bacteria</taxon>
        <taxon>Bacillati</taxon>
        <taxon>Actinomycetota</taxon>
        <taxon>Actinomycetes</taxon>
        <taxon>Mycobacteriales</taxon>
        <taxon>Mycobacteriaceae</taxon>
        <taxon>Mycolicibacterium</taxon>
    </lineage>
</organism>
<dbReference type="Pfam" id="PF10698">
    <property type="entry name" value="DUF2505"/>
    <property type="match status" value="1"/>
</dbReference>
<gene>
    <name evidence="1" type="ORF">MANY_47050</name>
</gene>
<accession>A0A6N4WFN6</accession>
<evidence type="ECO:0000313" key="1">
    <source>
        <dbReference type="EMBL" id="BBZ79368.1"/>
    </source>
</evidence>
<dbReference type="KEGG" id="many:MANY_47050"/>
<keyword evidence="2" id="KW-1185">Reference proteome</keyword>
<proteinExistence type="predicted"/>
<dbReference type="Proteomes" id="UP000467249">
    <property type="component" value="Chromosome"/>
</dbReference>
<dbReference type="EMBL" id="AP022620">
    <property type="protein sequence ID" value="BBZ79368.1"/>
    <property type="molecule type" value="Genomic_DNA"/>
</dbReference>
<dbReference type="InterPro" id="IPR019639">
    <property type="entry name" value="DUF2505"/>
</dbReference>
<protein>
    <recommendedName>
        <fullName evidence="3">DUF2505 domain-containing protein</fullName>
    </recommendedName>
</protein>
<dbReference type="AlphaFoldDB" id="A0A6N4WFN6"/>
<sequence length="172" mass="18985">MSRRMDYVVALDKPAPDLYVSFTSREYWEDLVAEHARLYESTLTHFSSGAGGTDIVFTHTLSSKDLPSVAAAVVPLNLTVTREQHFDPFDAASNSARGHYKALVPSAPMDFGGTYVLCESSTGSELRLNSVCTVKVPLIGGKIEEWVLGGLHGLFDNERDFTRDWIAGHYQN</sequence>
<evidence type="ECO:0008006" key="3">
    <source>
        <dbReference type="Google" id="ProtNLM"/>
    </source>
</evidence>
<evidence type="ECO:0000313" key="2">
    <source>
        <dbReference type="Proteomes" id="UP000467249"/>
    </source>
</evidence>
<reference evidence="1 2" key="1">
    <citation type="journal article" date="2019" name="Emerg. Microbes Infect.">
        <title>Comprehensive subspecies identification of 175 nontuberculous mycobacteria species based on 7547 genomic profiles.</title>
        <authorList>
            <person name="Matsumoto Y."/>
            <person name="Kinjo T."/>
            <person name="Motooka D."/>
            <person name="Nabeya D."/>
            <person name="Jung N."/>
            <person name="Uechi K."/>
            <person name="Horii T."/>
            <person name="Iida T."/>
            <person name="Fujita J."/>
            <person name="Nakamura S."/>
        </authorList>
    </citation>
    <scope>NUCLEOTIDE SEQUENCE [LARGE SCALE GENOMIC DNA]</scope>
    <source>
        <strain evidence="1 2">JCM 30275</strain>
    </source>
</reference>
<name>A0A6N4WFN6_9MYCO</name>
<dbReference type="RefSeq" id="WP_163806489.1">
    <property type="nucleotide sequence ID" value="NZ_AP022620.1"/>
</dbReference>